<evidence type="ECO:0000256" key="2">
    <source>
        <dbReference type="ARBA" id="ARBA00022475"/>
    </source>
</evidence>
<evidence type="ECO:0000313" key="12">
    <source>
        <dbReference type="EMBL" id="MEH2559366.1"/>
    </source>
</evidence>
<evidence type="ECO:0000259" key="10">
    <source>
        <dbReference type="Pfam" id="PF13231"/>
    </source>
</evidence>
<feature type="transmembrane region" description="Helical" evidence="9">
    <location>
        <begin position="228"/>
        <end position="247"/>
    </location>
</feature>
<feature type="compositionally biased region" description="Low complexity" evidence="8">
    <location>
        <begin position="291"/>
        <end position="304"/>
    </location>
</feature>
<feature type="transmembrane region" description="Helical" evidence="9">
    <location>
        <begin position="97"/>
        <end position="124"/>
    </location>
</feature>
<comment type="subcellular location">
    <subcellularLocation>
        <location evidence="1">Cell membrane</location>
        <topology evidence="1">Multi-pass membrane protein</topology>
    </subcellularLocation>
</comment>
<dbReference type="InterPro" id="IPR038731">
    <property type="entry name" value="RgtA/B/C-like"/>
</dbReference>
<dbReference type="InterPro" id="IPR056785">
    <property type="entry name" value="YkcA/B-like_C"/>
</dbReference>
<feature type="transmembrane region" description="Helical" evidence="9">
    <location>
        <begin position="418"/>
        <end position="438"/>
    </location>
</feature>
<evidence type="ECO:0000313" key="13">
    <source>
        <dbReference type="Proteomes" id="UP001364224"/>
    </source>
</evidence>
<evidence type="ECO:0000256" key="5">
    <source>
        <dbReference type="ARBA" id="ARBA00022692"/>
    </source>
</evidence>
<proteinExistence type="predicted"/>
<keyword evidence="2" id="KW-1003">Cell membrane</keyword>
<evidence type="ECO:0000256" key="9">
    <source>
        <dbReference type="SAM" id="Phobius"/>
    </source>
</evidence>
<feature type="transmembrane region" description="Helical" evidence="9">
    <location>
        <begin position="385"/>
        <end position="406"/>
    </location>
</feature>
<feature type="transmembrane region" description="Helical" evidence="9">
    <location>
        <begin position="474"/>
        <end position="499"/>
    </location>
</feature>
<keyword evidence="6 9" id="KW-1133">Transmembrane helix</keyword>
<dbReference type="InterPro" id="IPR050297">
    <property type="entry name" value="LipidA_mod_glycosyltrf_83"/>
</dbReference>
<feature type="transmembrane region" description="Helical" evidence="9">
    <location>
        <begin position="183"/>
        <end position="208"/>
    </location>
</feature>
<keyword evidence="4" id="KW-0808">Transferase</keyword>
<feature type="transmembrane region" description="Helical" evidence="9">
    <location>
        <begin position="358"/>
        <end position="379"/>
    </location>
</feature>
<keyword evidence="13" id="KW-1185">Reference proteome</keyword>
<organism evidence="12 13">
    <name type="scientific">Bradyrhizobium algeriense</name>
    <dbReference type="NCBI Taxonomy" id="634784"/>
    <lineage>
        <taxon>Bacteria</taxon>
        <taxon>Pseudomonadati</taxon>
        <taxon>Pseudomonadota</taxon>
        <taxon>Alphaproteobacteria</taxon>
        <taxon>Hyphomicrobiales</taxon>
        <taxon>Nitrobacteraceae</taxon>
        <taxon>Bradyrhizobium</taxon>
    </lineage>
</organism>
<feature type="transmembrane region" description="Helical" evidence="9">
    <location>
        <begin position="326"/>
        <end position="346"/>
    </location>
</feature>
<evidence type="ECO:0000259" key="11">
    <source>
        <dbReference type="Pfam" id="PF24878"/>
    </source>
</evidence>
<reference evidence="12 13" key="1">
    <citation type="submission" date="2024-02" db="EMBL/GenBank/DDBJ databases">
        <title>Adaptive strategies in a cosmopolitan and abundant soil bacterium.</title>
        <authorList>
            <person name="Carini P."/>
        </authorList>
    </citation>
    <scope>NUCLEOTIDE SEQUENCE [LARGE SCALE GENOMIC DNA]</scope>
    <source>
        <strain evidence="12 13">AZCC 1608</strain>
    </source>
</reference>
<feature type="transmembrane region" description="Helical" evidence="9">
    <location>
        <begin position="450"/>
        <end position="467"/>
    </location>
</feature>
<evidence type="ECO:0000256" key="4">
    <source>
        <dbReference type="ARBA" id="ARBA00022679"/>
    </source>
</evidence>
<keyword evidence="7 9" id="KW-0472">Membrane</keyword>
<dbReference type="Pfam" id="PF13231">
    <property type="entry name" value="PMT_2"/>
    <property type="match status" value="1"/>
</dbReference>
<feature type="domain" description="Putative mannosyltransferase YkcA/B-like C-terminal" evidence="11">
    <location>
        <begin position="537"/>
        <end position="627"/>
    </location>
</feature>
<dbReference type="EMBL" id="JAZHRV010000001">
    <property type="protein sequence ID" value="MEH2559366.1"/>
    <property type="molecule type" value="Genomic_DNA"/>
</dbReference>
<comment type="caution">
    <text evidence="12">The sequence shown here is derived from an EMBL/GenBank/DDBJ whole genome shotgun (WGS) entry which is preliminary data.</text>
</comment>
<dbReference type="PANTHER" id="PTHR33908">
    <property type="entry name" value="MANNOSYLTRANSFERASE YKCB-RELATED"/>
    <property type="match status" value="1"/>
</dbReference>
<evidence type="ECO:0000256" key="7">
    <source>
        <dbReference type="ARBA" id="ARBA00023136"/>
    </source>
</evidence>
<gene>
    <name evidence="12" type="ORF">V1286_006895</name>
</gene>
<evidence type="ECO:0000256" key="6">
    <source>
        <dbReference type="ARBA" id="ARBA00022989"/>
    </source>
</evidence>
<feature type="domain" description="Glycosyltransferase RgtA/B/C/D-like" evidence="10">
    <location>
        <begin position="82"/>
        <end position="241"/>
    </location>
</feature>
<keyword evidence="3" id="KW-0328">Glycosyltransferase</keyword>
<dbReference type="PANTHER" id="PTHR33908:SF3">
    <property type="entry name" value="UNDECAPRENYL PHOSPHATE-ALPHA-4-AMINO-4-DEOXY-L-ARABINOSE ARABINOSYL TRANSFERASE"/>
    <property type="match status" value="1"/>
</dbReference>
<accession>A0ABU8BLC9</accession>
<protein>
    <submittedName>
        <fullName evidence="12">4-amino-4-deoxy-L-arabinose transferase-like glycosyltransferase</fullName>
    </submittedName>
</protein>
<dbReference type="Proteomes" id="UP001364224">
    <property type="component" value="Unassembled WGS sequence"/>
</dbReference>
<dbReference type="Pfam" id="PF24878">
    <property type="entry name" value="YkcB_C"/>
    <property type="match status" value="1"/>
</dbReference>
<sequence>MIVSGEPARGERRIPRLPDNQILKTASSLTLVAAVAMLARTWQLSQNEFGRQYYAAGVRSMLDSWHNFLFNAFDPAGFVSIDKPPVAIWLQVASAKLLGFGTLSILLTQVMAGLAAVVIIYALLRKYWGRTAGLIAALSLALSPVNVAVDRSNNTESCLILVLLAAAWLGMRAAETGRLAMLCAAMAAIGIGFNVKMGAALVLAPVLALTFSLARPGAPVTWHLGRQAIAGIVLVTVALSWAIFFDLTPARDRPYAGSTRHNSMLELALVHNGAARFLAISTPAGNPAISSPAASGATAPATTAVRQPVMTDDSPTGPLRLFRPRAAAQFAWLLPLALAGLVLAWLDARSPGAPVSRRISAGVWTGWLVLYWIVLSFAGGLIHTYYVAVLGPPLAVFSGIAVAGLWSRWKAGKPGRMYLPLIIVATASWQIYLCMAPSEGIGSDWLSLTWLTSIGIAVICAAVLYALPQQGSRFAKLLAVASIGALLVPPTLTAASVVLRRPNIAAPVANMTALLAPSDTERQALRTSRLDAGRQKLISYLTANREAANFLVAVPNANVAAPLIISTGLPVMAIGGYLGDDPILTASDVERLAADRQLRFVMLGGFTLAPAKQAAALDPIARWVRAHGRPVDPKLWRLAASSGTPYRINLGNEWVEVPPPELFDLWDNANGNRSGEAARQQPR</sequence>
<evidence type="ECO:0000256" key="3">
    <source>
        <dbReference type="ARBA" id="ARBA00022676"/>
    </source>
</evidence>
<evidence type="ECO:0000256" key="1">
    <source>
        <dbReference type="ARBA" id="ARBA00004651"/>
    </source>
</evidence>
<evidence type="ECO:0000256" key="8">
    <source>
        <dbReference type="SAM" id="MobiDB-lite"/>
    </source>
</evidence>
<name>A0ABU8BLC9_9BRAD</name>
<keyword evidence="5 9" id="KW-0812">Transmembrane</keyword>
<feature type="region of interest" description="Disordered" evidence="8">
    <location>
        <begin position="291"/>
        <end position="311"/>
    </location>
</feature>